<evidence type="ECO:0000313" key="3">
    <source>
        <dbReference type="Proteomes" id="UP000276741"/>
    </source>
</evidence>
<dbReference type="Pfam" id="PF04693">
    <property type="entry name" value="DDE_Tnp_2"/>
    <property type="match status" value="1"/>
</dbReference>
<gene>
    <name evidence="2" type="ORF">GCM10007116_08210</name>
    <name evidence="1" type="ORF">HS1genome_1877</name>
</gene>
<keyword evidence="3" id="KW-1185">Reference proteome</keyword>
<protein>
    <submittedName>
        <fullName evidence="1">Uncharacterized protein</fullName>
    </submittedName>
</protein>
<dbReference type="InterPro" id="IPR006783">
    <property type="entry name" value="Transposase_ISC1217"/>
</dbReference>
<dbReference type="EMBL" id="AP018553">
    <property type="protein sequence ID" value="BBD73488.1"/>
    <property type="molecule type" value="Genomic_DNA"/>
</dbReference>
<sequence>MALYDQATGRSYLLGTFPYATRKMWEIGMVDEFRTKIQMAAGVLEVLRREFQVVRWSSTPGTCPKSWWRST</sequence>
<proteinExistence type="predicted"/>
<reference evidence="1" key="3">
    <citation type="journal article" date="2019" name="BMC Res. Notes">
        <title>Complete genome sequence of the Sulfodiicoccus acidiphilus strain HS-1T, the first crenarchaeon that lacks polB3, isolated from an acidic hot spring in Ohwaku-dani, Hakone, Japan.</title>
        <authorList>
            <person name="Sakai H.D."/>
            <person name="Kurosawa N."/>
        </authorList>
    </citation>
    <scope>NUCLEOTIDE SEQUENCE</scope>
    <source>
        <strain evidence="1">HS-1</strain>
    </source>
</reference>
<reference evidence="2" key="1">
    <citation type="journal article" date="2014" name="Int. J. Syst. Evol. Microbiol.">
        <title>Complete genome sequence of Corynebacterium casei LMG S-19264T (=DSM 44701T), isolated from a smear-ripened cheese.</title>
        <authorList>
            <consortium name="US DOE Joint Genome Institute (JGI-PGF)"/>
            <person name="Walter F."/>
            <person name="Albersmeier A."/>
            <person name="Kalinowski J."/>
            <person name="Ruckert C."/>
        </authorList>
    </citation>
    <scope>NUCLEOTIDE SEQUENCE</scope>
    <source>
        <strain evidence="2">JCM 31740</strain>
    </source>
</reference>
<organism evidence="1 3">
    <name type="scientific">Sulfodiicoccus acidiphilus</name>
    <dbReference type="NCBI Taxonomy" id="1670455"/>
    <lineage>
        <taxon>Archaea</taxon>
        <taxon>Thermoproteota</taxon>
        <taxon>Thermoprotei</taxon>
        <taxon>Sulfolobales</taxon>
        <taxon>Sulfolobaceae</taxon>
        <taxon>Sulfodiicoccus</taxon>
    </lineage>
</organism>
<evidence type="ECO:0000313" key="2">
    <source>
        <dbReference type="EMBL" id="GGT92792.1"/>
    </source>
</evidence>
<dbReference type="Proteomes" id="UP000616143">
    <property type="component" value="Unassembled WGS sequence"/>
</dbReference>
<evidence type="ECO:0000313" key="1">
    <source>
        <dbReference type="EMBL" id="BBD73488.1"/>
    </source>
</evidence>
<reference evidence="2" key="4">
    <citation type="submission" date="2020-09" db="EMBL/GenBank/DDBJ databases">
        <authorList>
            <person name="Sun Q."/>
            <person name="Ohkuma M."/>
        </authorList>
    </citation>
    <scope>NUCLEOTIDE SEQUENCE</scope>
    <source>
        <strain evidence="2">JCM 31740</strain>
    </source>
</reference>
<accession>A0A348B5N6</accession>
<dbReference type="Proteomes" id="UP000276741">
    <property type="component" value="Chromosome"/>
</dbReference>
<name>A0A348B5N6_9CREN</name>
<dbReference type="AlphaFoldDB" id="A0A348B5N6"/>
<dbReference type="EMBL" id="BMQS01000006">
    <property type="protein sequence ID" value="GGT92792.1"/>
    <property type="molecule type" value="Genomic_DNA"/>
</dbReference>
<dbReference type="KEGG" id="sacd:HS1genome_1877"/>
<reference evidence="3" key="2">
    <citation type="submission" date="2018-04" db="EMBL/GenBank/DDBJ databases">
        <title>Complete genome sequence of Sulfodiicoccus acidiphilus strain HS-1.</title>
        <authorList>
            <person name="Sakai H.D."/>
            <person name="Kurosawa N."/>
        </authorList>
    </citation>
    <scope>NUCLEOTIDE SEQUENCE [LARGE SCALE GENOMIC DNA]</scope>
    <source>
        <strain evidence="3">HS-1</strain>
    </source>
</reference>